<evidence type="ECO:0000313" key="2">
    <source>
        <dbReference type="EMBL" id="ROT85005.1"/>
    </source>
</evidence>
<accession>A0A423U8F2</accession>
<sequence>MSAIYRPCTQAFVSYVGPSHFLSVYPKTNPPTFTLSLTLKKRELTGASSVAYNIRRVSVAVSASLSIINEIGVLTVGDIESNMREVCEEEKKEGKVEEDVEDCINFLTPIVLGVLITKLVLDAIQITISAFLVYGILKNKTRFMIPYMIMVLIGIIIMLLAALVAIGFFAYLGFWVGVFIFALIFGLIIFLETYCLLVVRALFLQLKRQKGRHHMILTEQGYSRAKTEETVEYQ</sequence>
<organism evidence="2 3">
    <name type="scientific">Penaeus vannamei</name>
    <name type="common">Whiteleg shrimp</name>
    <name type="synonym">Litopenaeus vannamei</name>
    <dbReference type="NCBI Taxonomy" id="6689"/>
    <lineage>
        <taxon>Eukaryota</taxon>
        <taxon>Metazoa</taxon>
        <taxon>Ecdysozoa</taxon>
        <taxon>Arthropoda</taxon>
        <taxon>Crustacea</taxon>
        <taxon>Multicrustacea</taxon>
        <taxon>Malacostraca</taxon>
        <taxon>Eumalacostraca</taxon>
        <taxon>Eucarida</taxon>
        <taxon>Decapoda</taxon>
        <taxon>Dendrobranchiata</taxon>
        <taxon>Penaeoidea</taxon>
        <taxon>Penaeidae</taxon>
        <taxon>Penaeus</taxon>
    </lineage>
</organism>
<keyword evidence="3" id="KW-1185">Reference proteome</keyword>
<keyword evidence="1" id="KW-0472">Membrane</keyword>
<feature type="transmembrane region" description="Helical" evidence="1">
    <location>
        <begin position="110"/>
        <end position="137"/>
    </location>
</feature>
<dbReference type="AlphaFoldDB" id="A0A423U8F2"/>
<reference evidence="2 3" key="1">
    <citation type="submission" date="2018-04" db="EMBL/GenBank/DDBJ databases">
        <authorList>
            <person name="Zhang X."/>
            <person name="Yuan J."/>
            <person name="Li F."/>
            <person name="Xiang J."/>
        </authorList>
    </citation>
    <scope>NUCLEOTIDE SEQUENCE [LARGE SCALE GENOMIC DNA]</scope>
    <source>
        <tissue evidence="2">Muscle</tissue>
    </source>
</reference>
<dbReference type="OrthoDB" id="6380342at2759"/>
<keyword evidence="1" id="KW-1133">Transmembrane helix</keyword>
<feature type="transmembrane region" description="Helical" evidence="1">
    <location>
        <begin position="178"/>
        <end position="203"/>
    </location>
</feature>
<protein>
    <recommendedName>
        <fullName evidence="4">Transmembrane protein</fullName>
    </recommendedName>
</protein>
<evidence type="ECO:0000256" key="1">
    <source>
        <dbReference type="SAM" id="Phobius"/>
    </source>
</evidence>
<name>A0A423U8F2_PENVA</name>
<comment type="caution">
    <text evidence="2">The sequence shown here is derived from an EMBL/GenBank/DDBJ whole genome shotgun (WGS) entry which is preliminary data.</text>
</comment>
<dbReference type="Proteomes" id="UP000283509">
    <property type="component" value="Unassembled WGS sequence"/>
</dbReference>
<gene>
    <name evidence="2" type="ORF">C7M84_021596</name>
</gene>
<dbReference type="EMBL" id="QCYY01000455">
    <property type="protein sequence ID" value="ROT85005.1"/>
    <property type="molecule type" value="Genomic_DNA"/>
</dbReference>
<evidence type="ECO:0008006" key="4">
    <source>
        <dbReference type="Google" id="ProtNLM"/>
    </source>
</evidence>
<feature type="transmembrane region" description="Helical" evidence="1">
    <location>
        <begin position="149"/>
        <end position="172"/>
    </location>
</feature>
<reference evidence="2 3" key="2">
    <citation type="submission" date="2019-01" db="EMBL/GenBank/DDBJ databases">
        <title>The decoding of complex shrimp genome reveals the adaptation for benthos swimmer, frequently molting mechanism and breeding impact on genome.</title>
        <authorList>
            <person name="Sun Y."/>
            <person name="Gao Y."/>
            <person name="Yu Y."/>
        </authorList>
    </citation>
    <scope>NUCLEOTIDE SEQUENCE [LARGE SCALE GENOMIC DNA]</scope>
    <source>
        <tissue evidence="2">Muscle</tissue>
    </source>
</reference>
<keyword evidence="1" id="KW-0812">Transmembrane</keyword>
<proteinExistence type="predicted"/>
<evidence type="ECO:0000313" key="3">
    <source>
        <dbReference type="Proteomes" id="UP000283509"/>
    </source>
</evidence>